<evidence type="ECO:0008006" key="3">
    <source>
        <dbReference type="Google" id="ProtNLM"/>
    </source>
</evidence>
<evidence type="ECO:0000256" key="1">
    <source>
        <dbReference type="SAM" id="MobiDB-lite"/>
    </source>
</evidence>
<dbReference type="SUPFAM" id="SSF48452">
    <property type="entry name" value="TPR-like"/>
    <property type="match status" value="1"/>
</dbReference>
<name>A0A7S2XIW8_9STRA</name>
<dbReference type="AlphaFoldDB" id="A0A7S2XIW8"/>
<organism evidence="2">
    <name type="scientific">Attheya septentrionalis</name>
    <dbReference type="NCBI Taxonomy" id="420275"/>
    <lineage>
        <taxon>Eukaryota</taxon>
        <taxon>Sar</taxon>
        <taxon>Stramenopiles</taxon>
        <taxon>Ochrophyta</taxon>
        <taxon>Bacillariophyta</taxon>
        <taxon>Coscinodiscophyceae</taxon>
        <taxon>Chaetocerotophycidae</taxon>
        <taxon>Chaetocerotales</taxon>
        <taxon>Attheyaceae</taxon>
        <taxon>Attheya</taxon>
    </lineage>
</organism>
<evidence type="ECO:0000313" key="2">
    <source>
        <dbReference type="EMBL" id="CAD9810345.1"/>
    </source>
</evidence>
<feature type="region of interest" description="Disordered" evidence="1">
    <location>
        <begin position="1"/>
        <end position="23"/>
    </location>
</feature>
<dbReference type="Pfam" id="PF13424">
    <property type="entry name" value="TPR_12"/>
    <property type="match status" value="1"/>
</dbReference>
<reference evidence="2" key="1">
    <citation type="submission" date="2021-01" db="EMBL/GenBank/DDBJ databases">
        <authorList>
            <person name="Corre E."/>
            <person name="Pelletier E."/>
            <person name="Niang G."/>
            <person name="Scheremetjew M."/>
            <person name="Finn R."/>
            <person name="Kale V."/>
            <person name="Holt S."/>
            <person name="Cochrane G."/>
            <person name="Meng A."/>
            <person name="Brown T."/>
            <person name="Cohen L."/>
        </authorList>
    </citation>
    <scope>NUCLEOTIDE SEQUENCE</scope>
    <source>
        <strain evidence="2">CCMP2084</strain>
    </source>
</reference>
<accession>A0A7S2XIW8</accession>
<dbReference type="EMBL" id="HBHQ01003312">
    <property type="protein sequence ID" value="CAD9810345.1"/>
    <property type="molecule type" value="Transcribed_RNA"/>
</dbReference>
<dbReference type="InterPro" id="IPR011990">
    <property type="entry name" value="TPR-like_helical_dom_sf"/>
</dbReference>
<dbReference type="Gene3D" id="1.25.40.10">
    <property type="entry name" value="Tetratricopeptide repeat domain"/>
    <property type="match status" value="1"/>
</dbReference>
<proteinExistence type="predicted"/>
<sequence>MMVSSLKLPTTSQKAGHKPRLTKGLSIFKSKKSSTSIGKDVSEPGTPSTVSSSVTSSPVFDSPMINMLEYKLQLQTIMVPIINKRPNSYEYNYNHAAEVDVASTKISIAETSSLTAPLEHKLEIESYESMLSRRLSSQEYEKVLVTFEKALELEQSLYGNDHSVIIWTMHGVAMIMRDQRYFQDAITTLKKALNLALERTELQGDAIETAMELACLSTSIANIYRQQERMGNALFFYNAAVQTLRAVGFEDEDPKLALILRVMERMYT</sequence>
<feature type="region of interest" description="Disordered" evidence="1">
    <location>
        <begin position="35"/>
        <end position="56"/>
    </location>
</feature>
<gene>
    <name evidence="2" type="ORF">ASEP1449_LOCUS2168</name>
</gene>
<protein>
    <recommendedName>
        <fullName evidence="3">MalT-like TPR region domain-containing protein</fullName>
    </recommendedName>
</protein>